<evidence type="ECO:0000256" key="1">
    <source>
        <dbReference type="SAM" id="Coils"/>
    </source>
</evidence>
<keyword evidence="3" id="KW-1185">Reference proteome</keyword>
<gene>
    <name evidence="2" type="ORF">A3466_07940</name>
</gene>
<comment type="caution">
    <text evidence="2">The sequence shown here is derived from an EMBL/GenBank/DDBJ whole genome shotgun (WGS) entry which is preliminary data.</text>
</comment>
<feature type="coiled-coil region" evidence="1">
    <location>
        <begin position="31"/>
        <end position="58"/>
    </location>
</feature>
<name>A0ABR5YJN2_9ENTR</name>
<organism evidence="2 3">
    <name type="scientific">Enterobacter genomosp. S</name>
    <dbReference type="NCBI Taxonomy" id="2364151"/>
    <lineage>
        <taxon>Bacteria</taxon>
        <taxon>Pseudomonadati</taxon>
        <taxon>Pseudomonadota</taxon>
        <taxon>Gammaproteobacteria</taxon>
        <taxon>Enterobacterales</taxon>
        <taxon>Enterobacteriaceae</taxon>
        <taxon>Enterobacter</taxon>
        <taxon>Enterobacter cloacae complex</taxon>
        <taxon>Enterobacter cloacae complex clade S</taxon>
    </lineage>
</organism>
<dbReference type="RefSeq" id="WP_063451616.1">
    <property type="nucleotide sequence ID" value="NZ_LVVA01000021.1"/>
</dbReference>
<protein>
    <recommendedName>
        <fullName evidence="4">Ead/Ea22-like family protein</fullName>
    </recommendedName>
</protein>
<evidence type="ECO:0008006" key="4">
    <source>
        <dbReference type="Google" id="ProtNLM"/>
    </source>
</evidence>
<evidence type="ECO:0000313" key="3">
    <source>
        <dbReference type="Proteomes" id="UP000076880"/>
    </source>
</evidence>
<reference evidence="3" key="1">
    <citation type="submission" date="2016-03" db="EMBL/GenBank/DDBJ databases">
        <title>WGS of SAMN04393274.</title>
        <authorList>
            <person name="Adams M."/>
            <person name="Sutton G."/>
            <person name="Nelson K."/>
            <person name="Thaden J."/>
            <person name="Fowler V."/>
            <person name="Mccorrison J."/>
            <person name="Sanka R."/>
            <person name="Brinkac L."/>
            <person name="Nierman W."/>
        </authorList>
    </citation>
    <scope>NUCLEOTIDE SEQUENCE [LARGE SCALE GENOMIC DNA]</scope>
    <source>
        <strain evidence="3">GN06232</strain>
    </source>
</reference>
<proteinExistence type="predicted"/>
<dbReference type="Proteomes" id="UP000076880">
    <property type="component" value="Unassembled WGS sequence"/>
</dbReference>
<keyword evidence="1" id="KW-0175">Coiled coil</keyword>
<dbReference type="EMBL" id="LVVA01000021">
    <property type="protein sequence ID" value="KZR30417.1"/>
    <property type="molecule type" value="Genomic_DNA"/>
</dbReference>
<sequence>MSIIDKQDLRLTAEKAKDNFMPNFMVPTRDLLALLDELEDAERRIAELELREELFLRAKALMHQSGGAPIENSLNPIDAWLYDAERAAAGKGVANV</sequence>
<evidence type="ECO:0000313" key="2">
    <source>
        <dbReference type="EMBL" id="KZR30417.1"/>
    </source>
</evidence>
<accession>A0ABR5YJN2</accession>